<keyword evidence="3" id="KW-0862">Zinc</keyword>
<dbReference type="Pfam" id="PF00105">
    <property type="entry name" value="zf-C4"/>
    <property type="match status" value="1"/>
</dbReference>
<keyword evidence="6" id="KW-0804">Transcription</keyword>
<evidence type="ECO:0000256" key="5">
    <source>
        <dbReference type="ARBA" id="ARBA00023125"/>
    </source>
</evidence>
<evidence type="ECO:0000259" key="9">
    <source>
        <dbReference type="Pfam" id="PF00105"/>
    </source>
</evidence>
<accession>A0A7R9PUY6</accession>
<keyword evidence="1" id="KW-0479">Metal-binding</keyword>
<evidence type="ECO:0000256" key="4">
    <source>
        <dbReference type="ARBA" id="ARBA00023015"/>
    </source>
</evidence>
<dbReference type="GO" id="GO:0000978">
    <property type="term" value="F:RNA polymerase II cis-regulatory region sequence-specific DNA binding"/>
    <property type="evidence" value="ECO:0007669"/>
    <property type="project" value="TreeGrafter"/>
</dbReference>
<dbReference type="GO" id="GO:0008270">
    <property type="term" value="F:zinc ion binding"/>
    <property type="evidence" value="ECO:0007669"/>
    <property type="project" value="UniProtKB-KW"/>
</dbReference>
<sequence>MRNFCALSCESCKAFFRRNANNLNKFKCRFENNFEMNVEMRTEVLMTDEEKEVRKRKMQKNKQKLFTDKNNVNKTNGKIDITTDSSSTSPMVVTDSEETDNTLDLQIRELEDILWDESSSSTVSTLPTNCDTIPAHIICHTFNESEGMKFNELMAATYDERLATIPIITTEVSDVWEGIKMLTLHCELGEEWRFPGDDTVQPFRLQLQCTPIILFDTNHPNITHRKNVKFQQNVYIHLLQRYLLMKYQTESVAKEKLTKLLNQIRVMRDLQQKCINYGLNLCPPDISPLLNEICDRDCP</sequence>
<dbReference type="GO" id="GO:0045944">
    <property type="term" value="P:positive regulation of transcription by RNA polymerase II"/>
    <property type="evidence" value="ECO:0007669"/>
    <property type="project" value="TreeGrafter"/>
</dbReference>
<evidence type="ECO:0000256" key="2">
    <source>
        <dbReference type="ARBA" id="ARBA00022771"/>
    </source>
</evidence>
<dbReference type="SUPFAM" id="SSF57716">
    <property type="entry name" value="Glucocorticoid receptor-like (DNA-binding domain)"/>
    <property type="match status" value="1"/>
</dbReference>
<dbReference type="EMBL" id="OC854961">
    <property type="protein sequence ID" value="CAD7620864.1"/>
    <property type="molecule type" value="Genomic_DNA"/>
</dbReference>
<dbReference type="Proteomes" id="UP000759131">
    <property type="component" value="Unassembled WGS sequence"/>
</dbReference>
<dbReference type="GO" id="GO:0030154">
    <property type="term" value="P:cell differentiation"/>
    <property type="evidence" value="ECO:0007669"/>
    <property type="project" value="TreeGrafter"/>
</dbReference>
<evidence type="ECO:0000313" key="11">
    <source>
        <dbReference type="Proteomes" id="UP000759131"/>
    </source>
</evidence>
<dbReference type="PANTHER" id="PTHR24082:SF283">
    <property type="entry name" value="NUCLEAR HORMONE RECEPTOR HR96"/>
    <property type="match status" value="1"/>
</dbReference>
<dbReference type="Gene3D" id="3.30.50.10">
    <property type="entry name" value="Erythroid Transcription Factor GATA-1, subunit A"/>
    <property type="match status" value="1"/>
</dbReference>
<protein>
    <recommendedName>
        <fullName evidence="9">Nuclear receptor domain-containing protein</fullName>
    </recommendedName>
</protein>
<name>A0A7R9PUY6_9ACAR</name>
<keyword evidence="5" id="KW-0238">DNA-binding</keyword>
<dbReference type="InterPro" id="IPR035500">
    <property type="entry name" value="NHR-like_dom_sf"/>
</dbReference>
<dbReference type="AlphaFoldDB" id="A0A7R9PUY6"/>
<gene>
    <name evidence="10" type="ORF">OSB1V03_LOCUS1344</name>
</gene>
<dbReference type="InterPro" id="IPR050234">
    <property type="entry name" value="Nuclear_hormone_rcpt_NR1"/>
</dbReference>
<keyword evidence="2" id="KW-0863">Zinc-finger</keyword>
<reference evidence="10" key="1">
    <citation type="submission" date="2020-11" db="EMBL/GenBank/DDBJ databases">
        <authorList>
            <person name="Tran Van P."/>
        </authorList>
    </citation>
    <scope>NUCLEOTIDE SEQUENCE</scope>
</reference>
<dbReference type="EMBL" id="CAJPIZ010000386">
    <property type="protein sequence ID" value="CAG2101294.1"/>
    <property type="molecule type" value="Genomic_DNA"/>
</dbReference>
<dbReference type="PANTHER" id="PTHR24082">
    <property type="entry name" value="NUCLEAR HORMONE RECEPTOR"/>
    <property type="match status" value="1"/>
</dbReference>
<proteinExistence type="predicted"/>
<dbReference type="GO" id="GO:0000122">
    <property type="term" value="P:negative regulation of transcription by RNA polymerase II"/>
    <property type="evidence" value="ECO:0007669"/>
    <property type="project" value="TreeGrafter"/>
</dbReference>
<dbReference type="InterPro" id="IPR001628">
    <property type="entry name" value="Znf_hrmn_rcpt"/>
</dbReference>
<evidence type="ECO:0000313" key="10">
    <source>
        <dbReference type="EMBL" id="CAD7620864.1"/>
    </source>
</evidence>
<keyword evidence="7" id="KW-0675">Receptor</keyword>
<evidence type="ECO:0000256" key="1">
    <source>
        <dbReference type="ARBA" id="ARBA00022723"/>
    </source>
</evidence>
<evidence type="ECO:0000256" key="7">
    <source>
        <dbReference type="ARBA" id="ARBA00023170"/>
    </source>
</evidence>
<evidence type="ECO:0000256" key="6">
    <source>
        <dbReference type="ARBA" id="ARBA00023163"/>
    </source>
</evidence>
<feature type="domain" description="Nuclear receptor" evidence="9">
    <location>
        <begin position="4"/>
        <end position="43"/>
    </location>
</feature>
<dbReference type="GO" id="GO:0004879">
    <property type="term" value="F:nuclear receptor activity"/>
    <property type="evidence" value="ECO:0007669"/>
    <property type="project" value="TreeGrafter"/>
</dbReference>
<dbReference type="InterPro" id="IPR013088">
    <property type="entry name" value="Znf_NHR/GATA"/>
</dbReference>
<dbReference type="SUPFAM" id="SSF48508">
    <property type="entry name" value="Nuclear receptor ligand-binding domain"/>
    <property type="match status" value="1"/>
</dbReference>
<keyword evidence="11" id="KW-1185">Reference proteome</keyword>
<dbReference type="OrthoDB" id="6534514at2759"/>
<keyword evidence="4" id="KW-0805">Transcription regulation</keyword>
<organism evidence="10">
    <name type="scientific">Medioppia subpectinata</name>
    <dbReference type="NCBI Taxonomy" id="1979941"/>
    <lineage>
        <taxon>Eukaryota</taxon>
        <taxon>Metazoa</taxon>
        <taxon>Ecdysozoa</taxon>
        <taxon>Arthropoda</taxon>
        <taxon>Chelicerata</taxon>
        <taxon>Arachnida</taxon>
        <taxon>Acari</taxon>
        <taxon>Acariformes</taxon>
        <taxon>Sarcoptiformes</taxon>
        <taxon>Oribatida</taxon>
        <taxon>Brachypylina</taxon>
        <taxon>Oppioidea</taxon>
        <taxon>Oppiidae</taxon>
        <taxon>Medioppia</taxon>
    </lineage>
</organism>
<keyword evidence="8" id="KW-0539">Nucleus</keyword>
<evidence type="ECO:0000256" key="3">
    <source>
        <dbReference type="ARBA" id="ARBA00022833"/>
    </source>
</evidence>
<evidence type="ECO:0000256" key="8">
    <source>
        <dbReference type="ARBA" id="ARBA00023242"/>
    </source>
</evidence>
<dbReference type="Gene3D" id="1.10.565.10">
    <property type="entry name" value="Retinoid X Receptor"/>
    <property type="match status" value="1"/>
</dbReference>